<accession>A0ABX0GPY6</accession>
<proteinExistence type="predicted"/>
<keyword evidence="2" id="KW-1185">Reference proteome</keyword>
<gene>
    <name evidence="1" type="ORF">C5471_22995</name>
</gene>
<sequence length="114" mass="12699">MFDGSPVIASVSATYITKNTDRFEVSDLTLKNGGNILKIIPEGLYYLGVKGCLEVTIHNPSSASSTSKFNLHWKDRISKLPGWVIVLSGVGNAPAQRIEFNQENFFKMIMEFTR</sequence>
<dbReference type="EMBL" id="PUJU01000107">
    <property type="protein sequence ID" value="NHB90390.1"/>
    <property type="molecule type" value="Genomic_DNA"/>
</dbReference>
<reference evidence="1 2" key="1">
    <citation type="submission" date="2018-02" db="EMBL/GenBank/DDBJ databases">
        <authorList>
            <person name="Machado R.A."/>
        </authorList>
    </citation>
    <scope>NUCLEOTIDE SEQUENCE [LARGE SCALE GENOMIC DNA]</scope>
    <source>
        <strain evidence="1 2">T327</strain>
    </source>
</reference>
<comment type="caution">
    <text evidence="1">The sequence shown here is derived from an EMBL/GenBank/DDBJ whole genome shotgun (WGS) entry which is preliminary data.</text>
</comment>
<dbReference type="Proteomes" id="UP000697802">
    <property type="component" value="Unassembled WGS sequence"/>
</dbReference>
<evidence type="ECO:0000313" key="2">
    <source>
        <dbReference type="Proteomes" id="UP000697802"/>
    </source>
</evidence>
<dbReference type="RefSeq" id="WP_133813295.1">
    <property type="nucleotide sequence ID" value="NZ_CAWPIF010000107.1"/>
</dbReference>
<name>A0ABX0GPY6_9GAMM</name>
<organism evidence="1 2">
    <name type="scientific">Photorhabdus tasmaniensis</name>
    <dbReference type="NCBI Taxonomy" id="1004159"/>
    <lineage>
        <taxon>Bacteria</taxon>
        <taxon>Pseudomonadati</taxon>
        <taxon>Pseudomonadota</taxon>
        <taxon>Gammaproteobacteria</taxon>
        <taxon>Enterobacterales</taxon>
        <taxon>Morganellaceae</taxon>
        <taxon>Photorhabdus</taxon>
    </lineage>
</organism>
<evidence type="ECO:0000313" key="1">
    <source>
        <dbReference type="EMBL" id="NHB90390.1"/>
    </source>
</evidence>
<protein>
    <submittedName>
        <fullName evidence="1">Uncharacterized protein</fullName>
    </submittedName>
</protein>